<protein>
    <submittedName>
        <fullName evidence="3">Uncharacterized protein</fullName>
    </submittedName>
</protein>
<dbReference type="RefSeq" id="XP_018280427.1">
    <property type="nucleotide sequence ID" value="XM_018422567.1"/>
</dbReference>
<name>A0A0J0XS92_9TREE</name>
<feature type="region of interest" description="Disordered" evidence="2">
    <location>
        <begin position="273"/>
        <end position="307"/>
    </location>
</feature>
<reference evidence="3 4" key="1">
    <citation type="submission" date="2015-03" db="EMBL/GenBank/DDBJ databases">
        <title>Genomics and transcriptomics of the oil-accumulating basidiomycete yeast T. oleaginosus allow insights into substrate utilization and the diverse evolutionary trajectories of mating systems in fungi.</title>
        <authorList>
            <consortium name="DOE Joint Genome Institute"/>
            <person name="Kourist R."/>
            <person name="Kracht O."/>
            <person name="Bracharz F."/>
            <person name="Lipzen A."/>
            <person name="Nolan M."/>
            <person name="Ohm R."/>
            <person name="Grigoriev I."/>
            <person name="Sun S."/>
            <person name="Heitman J."/>
            <person name="Bruck T."/>
            <person name="Nowrousian M."/>
        </authorList>
    </citation>
    <scope>NUCLEOTIDE SEQUENCE [LARGE SCALE GENOMIC DNA]</scope>
    <source>
        <strain evidence="3 4">IBC0246</strain>
    </source>
</reference>
<feature type="region of interest" description="Disordered" evidence="2">
    <location>
        <begin position="50"/>
        <end position="102"/>
    </location>
</feature>
<feature type="region of interest" description="Disordered" evidence="2">
    <location>
        <begin position="130"/>
        <end position="178"/>
    </location>
</feature>
<evidence type="ECO:0000313" key="3">
    <source>
        <dbReference type="EMBL" id="KLT43936.1"/>
    </source>
</evidence>
<evidence type="ECO:0000256" key="1">
    <source>
        <dbReference type="SAM" id="Coils"/>
    </source>
</evidence>
<evidence type="ECO:0000313" key="4">
    <source>
        <dbReference type="Proteomes" id="UP000053611"/>
    </source>
</evidence>
<accession>A0A0J0XS92</accession>
<feature type="compositionally biased region" description="Low complexity" evidence="2">
    <location>
        <begin position="91"/>
        <end position="101"/>
    </location>
</feature>
<feature type="region of interest" description="Disordered" evidence="2">
    <location>
        <begin position="1"/>
        <end position="25"/>
    </location>
</feature>
<dbReference type="GeneID" id="28983170"/>
<dbReference type="Proteomes" id="UP000053611">
    <property type="component" value="Unassembled WGS sequence"/>
</dbReference>
<evidence type="ECO:0000256" key="2">
    <source>
        <dbReference type="SAM" id="MobiDB-lite"/>
    </source>
</evidence>
<dbReference type="AlphaFoldDB" id="A0A0J0XS92"/>
<proteinExistence type="predicted"/>
<gene>
    <name evidence="3" type="ORF">CC85DRAFT_283979</name>
</gene>
<feature type="compositionally biased region" description="Low complexity" evidence="2">
    <location>
        <begin position="139"/>
        <end position="163"/>
    </location>
</feature>
<feature type="compositionally biased region" description="Low complexity" evidence="2">
    <location>
        <begin position="68"/>
        <end position="78"/>
    </location>
</feature>
<feature type="compositionally biased region" description="Pro residues" evidence="2">
    <location>
        <begin position="79"/>
        <end position="90"/>
    </location>
</feature>
<sequence>MSGCEACCGDTRVPAPPAAKKTPAITLPTPYPKFPDDGCSACCADKSKAETAKTGKATAPTKFEDVKAAASRATTPTPSSTPTPTLPAPTAPSAAAQAKPALIQVHAKADKPKPAPLAPARTLVKFEFAPDTPLPSTERPLSPNNALLSSTSSLPTSPLSTPLPRAPAERAPWPSHAATRMHLPSHTVREVRPGSPRDPLPQFSAPAPAVRRTSLAAGAAPALTPGALAAPASVVAVLSDAAVHSVSPATASALSAPVAPGRDAVHVEAVTPSSRLGSPFGTPMPKISSVAPTPPLAPADASSEEDDLLDGEIELELLAPPLIINLEPSSPTDVQNLGGSSGIGSAGDSVLDILASTRRPAPISALFEAYDNDTAALGACEAELRALQAALADAEADANSKRTRVLAYQVALDEELAALEAERAGLLRIREAIFTDSIKDARVLGSNPRMALAAARDGWCRLWVDA</sequence>
<keyword evidence="4" id="KW-1185">Reference proteome</keyword>
<feature type="region of interest" description="Disordered" evidence="2">
    <location>
        <begin position="183"/>
        <end position="202"/>
    </location>
</feature>
<organism evidence="3 4">
    <name type="scientific">Cutaneotrichosporon oleaginosum</name>
    <dbReference type="NCBI Taxonomy" id="879819"/>
    <lineage>
        <taxon>Eukaryota</taxon>
        <taxon>Fungi</taxon>
        <taxon>Dikarya</taxon>
        <taxon>Basidiomycota</taxon>
        <taxon>Agaricomycotina</taxon>
        <taxon>Tremellomycetes</taxon>
        <taxon>Trichosporonales</taxon>
        <taxon>Trichosporonaceae</taxon>
        <taxon>Cutaneotrichosporon</taxon>
    </lineage>
</organism>
<dbReference type="EMBL" id="KQ087190">
    <property type="protein sequence ID" value="KLT43936.1"/>
    <property type="molecule type" value="Genomic_DNA"/>
</dbReference>
<feature type="coiled-coil region" evidence="1">
    <location>
        <begin position="377"/>
        <end position="404"/>
    </location>
</feature>
<keyword evidence="1" id="KW-0175">Coiled coil</keyword>